<dbReference type="GO" id="GO:0005737">
    <property type="term" value="C:cytoplasm"/>
    <property type="evidence" value="ECO:0007669"/>
    <property type="project" value="UniProtKB-SubCell"/>
</dbReference>
<dbReference type="Pfam" id="PF02769">
    <property type="entry name" value="AIRS_C"/>
    <property type="match status" value="2"/>
</dbReference>
<feature type="active site" description="Nucleophile" evidence="12">
    <location>
        <position position="1258"/>
    </location>
</feature>
<reference evidence="17 18" key="1">
    <citation type="journal article" date="2005" name="BMC Genomics">
        <title>Bacterial genome adaptation to niches: divergence of the potential virulence genes in three Burkholderia species of different survival strategies.</title>
        <authorList>
            <person name="Kim H.S."/>
            <person name="Schell M.A."/>
            <person name="Yu Y."/>
            <person name="Ulrich R.L."/>
            <person name="Sarria S.H."/>
            <person name="Nierman W.C."/>
            <person name="DeShazer D."/>
        </authorList>
    </citation>
    <scope>NUCLEOTIDE SEQUENCE [LARGE SCALE GENOMIC DNA]</scope>
    <source>
        <strain evidence="18">ATCC 700388 / DSM 13276 / CCUG 48851 / CIP 106301 / E264</strain>
    </source>
</reference>
<feature type="binding site" evidence="12">
    <location>
        <position position="813"/>
    </location>
    <ligand>
        <name>Mg(2+)</name>
        <dbReference type="ChEBI" id="CHEBI:18420"/>
    </ligand>
</feature>
<evidence type="ECO:0000256" key="2">
    <source>
        <dbReference type="ARBA" id="ARBA00008608"/>
    </source>
</evidence>
<feature type="active site" evidence="12">
    <location>
        <position position="1379"/>
    </location>
</feature>
<evidence type="ECO:0000256" key="5">
    <source>
        <dbReference type="ARBA" id="ARBA00022723"/>
    </source>
</evidence>
<comment type="similarity">
    <text evidence="2 12">In the N-terminal section; belongs to the FGAMS family.</text>
</comment>
<dbReference type="Gene3D" id="1.10.8.750">
    <property type="entry name" value="Phosphoribosylformylglycinamidine synthase, linker domain"/>
    <property type="match status" value="1"/>
</dbReference>
<keyword evidence="3 12" id="KW-0963">Cytoplasm</keyword>
<dbReference type="Gene3D" id="3.40.50.880">
    <property type="match status" value="1"/>
</dbReference>
<evidence type="ECO:0000259" key="16">
    <source>
        <dbReference type="Pfam" id="PF22689"/>
    </source>
</evidence>
<dbReference type="CDD" id="cd01740">
    <property type="entry name" value="GATase1_FGAR_AT"/>
    <property type="match status" value="1"/>
</dbReference>
<evidence type="ECO:0000256" key="11">
    <source>
        <dbReference type="ARBA" id="ARBA00052585"/>
    </source>
</evidence>
<dbReference type="FunFam" id="3.40.50.880:FF:000008">
    <property type="entry name" value="Phosphoribosylformylglycinamidine synthase"/>
    <property type="match status" value="1"/>
</dbReference>
<feature type="domain" description="PurM-like C-terminal" evidence="13">
    <location>
        <begin position="935"/>
        <end position="1090"/>
    </location>
</feature>
<dbReference type="Pfam" id="PF18076">
    <property type="entry name" value="FGAR-AT_N"/>
    <property type="match status" value="1"/>
</dbReference>
<keyword evidence="10 12" id="KW-0315">Glutamine amidotransferase</keyword>
<dbReference type="GO" id="GO:0005524">
    <property type="term" value="F:ATP binding"/>
    <property type="evidence" value="ECO:0007669"/>
    <property type="project" value="UniProtKB-UniRule"/>
</dbReference>
<evidence type="ECO:0000259" key="15">
    <source>
        <dbReference type="Pfam" id="PF18076"/>
    </source>
</evidence>
<dbReference type="CDD" id="cd02204">
    <property type="entry name" value="PurL_repeat2"/>
    <property type="match status" value="1"/>
</dbReference>
<dbReference type="FunFam" id="3.90.650.10:FF:000024">
    <property type="entry name" value="Phosphoribosylformylglycinamidine synthase"/>
    <property type="match status" value="1"/>
</dbReference>
<dbReference type="FunFam" id="3.30.1330.10:FF:000005">
    <property type="entry name" value="Phosphoribosylformylglycinamidine synthase"/>
    <property type="match status" value="1"/>
</dbReference>
<evidence type="ECO:0000313" key="17">
    <source>
        <dbReference type="EMBL" id="ABC36297.1"/>
    </source>
</evidence>
<dbReference type="InterPro" id="IPR055181">
    <property type="entry name" value="FGAR-AT_PurM_N-like"/>
</dbReference>
<dbReference type="HAMAP" id="MF_00419">
    <property type="entry name" value="PurL_1"/>
    <property type="match status" value="1"/>
</dbReference>
<evidence type="ECO:0000256" key="8">
    <source>
        <dbReference type="ARBA" id="ARBA00022840"/>
    </source>
</evidence>
<keyword evidence="9 12" id="KW-0460">Magnesium</keyword>
<keyword evidence="6 12" id="KW-0547">Nucleotide-binding</keyword>
<evidence type="ECO:0000256" key="12">
    <source>
        <dbReference type="HAMAP-Rule" id="MF_00419"/>
    </source>
</evidence>
<comment type="subcellular location">
    <subcellularLocation>
        <location evidence="12">Cytoplasm</location>
    </subcellularLocation>
</comment>
<keyword evidence="4 12" id="KW-0436">Ligase</keyword>
<dbReference type="HOGENOM" id="CLU_001031_0_2_4"/>
<feature type="domain" description="Phosphoribosylformylglycinamidine synthase N-terminal" evidence="15">
    <location>
        <begin position="96"/>
        <end position="222"/>
    </location>
</feature>
<feature type="binding site" evidence="12">
    <location>
        <begin position="385"/>
        <end position="396"/>
    </location>
    <ligand>
        <name>ATP</name>
        <dbReference type="ChEBI" id="CHEBI:30616"/>
    </ligand>
</feature>
<dbReference type="SUPFAM" id="SSF56042">
    <property type="entry name" value="PurM C-terminal domain-like"/>
    <property type="match status" value="2"/>
</dbReference>
<dbReference type="InterPro" id="IPR010918">
    <property type="entry name" value="PurM-like_C_dom"/>
</dbReference>
<dbReference type="Pfam" id="PF13507">
    <property type="entry name" value="GATase_5"/>
    <property type="match status" value="1"/>
</dbReference>
<feature type="binding site" evidence="12">
    <location>
        <position position="817"/>
    </location>
    <ligand>
        <name>Mg(2+)</name>
        <dbReference type="ChEBI" id="CHEBI:18420"/>
    </ligand>
</feature>
<accession>Q2SWP3</accession>
<dbReference type="GO" id="GO:0006189">
    <property type="term" value="P:'de novo' IMP biosynthetic process"/>
    <property type="evidence" value="ECO:0007669"/>
    <property type="project" value="UniProtKB-UniRule"/>
</dbReference>
<dbReference type="FunFam" id="1.10.8.750:FF:000002">
    <property type="entry name" value="Phosphoribosylformylglycinamidine synthase"/>
    <property type="match status" value="1"/>
</dbReference>
<comment type="subunit">
    <text evidence="12">Monomer.</text>
</comment>
<dbReference type="EMBL" id="CP000086">
    <property type="protein sequence ID" value="ABC36297.1"/>
    <property type="molecule type" value="Genomic_DNA"/>
</dbReference>
<protein>
    <recommendedName>
        <fullName evidence="12">Phosphoribosylformylglycinamidine synthase</fullName>
        <shortName evidence="12">FGAM synthase</shortName>
        <shortName evidence="12">FGAMS</shortName>
        <ecNumber evidence="12">6.3.5.3</ecNumber>
    </recommendedName>
    <alternativeName>
        <fullName evidence="12">Formylglycinamide ribonucleotide amidotransferase</fullName>
        <shortName evidence="12">FGAR amidotransferase</shortName>
        <shortName evidence="12">FGAR-AT</shortName>
    </alternativeName>
</protein>
<dbReference type="SUPFAM" id="SSF109736">
    <property type="entry name" value="FGAM synthase PurL, linker domain"/>
    <property type="match status" value="1"/>
</dbReference>
<proteinExistence type="inferred from homology"/>
<keyword evidence="8 12" id="KW-0067">ATP-binding</keyword>
<dbReference type="UniPathway" id="UPA00074">
    <property type="reaction ID" value="UER00128"/>
</dbReference>
<keyword evidence="5 12" id="KW-0479">Metal-binding</keyword>
<dbReference type="SUPFAM" id="SSF55326">
    <property type="entry name" value="PurM N-terminal domain-like"/>
    <property type="match status" value="2"/>
</dbReference>
<dbReference type="NCBIfam" id="NF003672">
    <property type="entry name" value="PRK05297.1"/>
    <property type="match status" value="1"/>
</dbReference>
<dbReference type="KEGG" id="bte:BTH_I2135"/>
<feature type="domain" description="PurM-like C-terminal" evidence="13">
    <location>
        <begin position="524"/>
        <end position="682"/>
    </location>
</feature>
<keyword evidence="7 12" id="KW-0658">Purine biosynthesis</keyword>
<dbReference type="Gene3D" id="3.30.1330.10">
    <property type="entry name" value="PurM-like, N-terminal domain"/>
    <property type="match status" value="2"/>
</dbReference>
<dbReference type="SUPFAM" id="SSF82697">
    <property type="entry name" value="PurS-like"/>
    <property type="match status" value="1"/>
</dbReference>
<dbReference type="PROSITE" id="PS51273">
    <property type="entry name" value="GATASE_TYPE_1"/>
    <property type="match status" value="1"/>
</dbReference>
<gene>
    <name evidence="12 17" type="primary">purL</name>
    <name evidence="17" type="ordered locus">BTH_I2135</name>
</gene>
<organism evidence="17 18">
    <name type="scientific">Burkholderia thailandensis (strain ATCC 700388 / DSM 13276 / CCUG 48851 / CIP 106301 / E264)</name>
    <dbReference type="NCBI Taxonomy" id="271848"/>
    <lineage>
        <taxon>Bacteria</taxon>
        <taxon>Pseudomonadati</taxon>
        <taxon>Pseudomonadota</taxon>
        <taxon>Betaproteobacteria</taxon>
        <taxon>Burkholderiales</taxon>
        <taxon>Burkholderiaceae</taxon>
        <taxon>Burkholderia</taxon>
        <taxon>pseudomallei group</taxon>
    </lineage>
</organism>
<feature type="binding site" evidence="12">
    <location>
        <position position="774"/>
    </location>
    <ligand>
        <name>Mg(2+)</name>
        <dbReference type="ChEBI" id="CHEBI:18420"/>
    </ligand>
</feature>
<keyword evidence="18" id="KW-1185">Reference proteome</keyword>
<dbReference type="GO" id="GO:0004642">
    <property type="term" value="F:phosphoribosylformylglycinamidine synthase activity"/>
    <property type="evidence" value="ECO:0007669"/>
    <property type="project" value="UniProtKB-UniRule"/>
</dbReference>
<dbReference type="InterPro" id="IPR036604">
    <property type="entry name" value="PurS-like_sf"/>
</dbReference>
<evidence type="ECO:0000256" key="6">
    <source>
        <dbReference type="ARBA" id="ARBA00022741"/>
    </source>
</evidence>
<dbReference type="Gene3D" id="3.90.650.10">
    <property type="entry name" value="PurM-like C-terminal domain"/>
    <property type="match status" value="2"/>
</dbReference>
<evidence type="ECO:0000259" key="13">
    <source>
        <dbReference type="Pfam" id="PF02769"/>
    </source>
</evidence>
<dbReference type="PANTHER" id="PTHR10099">
    <property type="entry name" value="PHOSPHORIBOSYLFORMYLGLYCINAMIDINE SYNTHASE"/>
    <property type="match status" value="1"/>
</dbReference>
<dbReference type="Proteomes" id="UP000001930">
    <property type="component" value="Chromosome I"/>
</dbReference>
<evidence type="ECO:0000256" key="9">
    <source>
        <dbReference type="ARBA" id="ARBA00022842"/>
    </source>
</evidence>
<comment type="function">
    <text evidence="12">Phosphoribosylformylglycinamidine synthase involved in the purines biosynthetic pathway. Catalyzes the ATP-dependent conversion of formylglycinamide ribonucleotide (FGAR) and glutamine to yield formylglycinamidine ribonucleotide (FGAM) and glutamate.</text>
</comment>
<dbReference type="NCBIfam" id="TIGR01735">
    <property type="entry name" value="FGAM_synt"/>
    <property type="match status" value="1"/>
</dbReference>
<dbReference type="InterPro" id="IPR040707">
    <property type="entry name" value="FGAR-AT_N"/>
</dbReference>
<evidence type="ECO:0000256" key="1">
    <source>
        <dbReference type="ARBA" id="ARBA00004920"/>
    </source>
</evidence>
<dbReference type="InterPro" id="IPR036921">
    <property type="entry name" value="PurM-like_N_sf"/>
</dbReference>
<comment type="catalytic activity">
    <reaction evidence="11 12">
        <text>N(2)-formyl-N(1)-(5-phospho-beta-D-ribosyl)glycinamide + L-glutamine + ATP + H2O = 2-formamido-N(1)-(5-O-phospho-beta-D-ribosyl)acetamidine + L-glutamate + ADP + phosphate + H(+)</text>
        <dbReference type="Rhea" id="RHEA:17129"/>
        <dbReference type="ChEBI" id="CHEBI:15377"/>
        <dbReference type="ChEBI" id="CHEBI:15378"/>
        <dbReference type="ChEBI" id="CHEBI:29985"/>
        <dbReference type="ChEBI" id="CHEBI:30616"/>
        <dbReference type="ChEBI" id="CHEBI:43474"/>
        <dbReference type="ChEBI" id="CHEBI:58359"/>
        <dbReference type="ChEBI" id="CHEBI:147286"/>
        <dbReference type="ChEBI" id="CHEBI:147287"/>
        <dbReference type="ChEBI" id="CHEBI:456216"/>
        <dbReference type="EC" id="6.3.5.3"/>
    </reaction>
</comment>
<feature type="domain" description="Phosphoribosylformylglycinamidine synthase linker" evidence="14">
    <location>
        <begin position="243"/>
        <end position="292"/>
    </location>
</feature>
<dbReference type="InterPro" id="IPR036676">
    <property type="entry name" value="PurM-like_C_sf"/>
</dbReference>
<feature type="binding site" evidence="12">
    <location>
        <position position="985"/>
    </location>
    <ligand>
        <name>ATP</name>
        <dbReference type="ChEBI" id="CHEBI:30616"/>
    </ligand>
</feature>
<evidence type="ECO:0000313" key="18">
    <source>
        <dbReference type="Proteomes" id="UP000001930"/>
    </source>
</evidence>
<feature type="domain" description="FGAR-AT PurM N-terminal-like" evidence="16">
    <location>
        <begin position="743"/>
        <end position="902"/>
    </location>
</feature>
<name>Q2SWP3_BURTA</name>
<dbReference type="InterPro" id="IPR010073">
    <property type="entry name" value="PurL_large"/>
</dbReference>
<dbReference type="InterPro" id="IPR029062">
    <property type="entry name" value="Class_I_gatase-like"/>
</dbReference>
<evidence type="ECO:0000256" key="4">
    <source>
        <dbReference type="ARBA" id="ARBA00022598"/>
    </source>
</evidence>
<comment type="caution">
    <text evidence="12">Lacks conserved residue(s) required for the propagation of feature annotation.</text>
</comment>
<dbReference type="GO" id="GO:0046872">
    <property type="term" value="F:metal ion binding"/>
    <property type="evidence" value="ECO:0007669"/>
    <property type="project" value="UniProtKB-KW"/>
</dbReference>
<dbReference type="Pfam" id="PF18072">
    <property type="entry name" value="FGAR-AT_linker"/>
    <property type="match status" value="1"/>
</dbReference>
<evidence type="ECO:0000256" key="10">
    <source>
        <dbReference type="ARBA" id="ARBA00022962"/>
    </source>
</evidence>
<feature type="binding site" evidence="12">
    <location>
        <position position="773"/>
    </location>
    <ligand>
        <name>ATP</name>
        <dbReference type="ChEBI" id="CHEBI:30616"/>
    </ligand>
</feature>
<dbReference type="EC" id="6.3.5.3" evidence="12"/>
<evidence type="ECO:0000259" key="14">
    <source>
        <dbReference type="Pfam" id="PF18072"/>
    </source>
</evidence>
<dbReference type="SUPFAM" id="SSF52317">
    <property type="entry name" value="Class I glutamine amidotransferase-like"/>
    <property type="match status" value="1"/>
</dbReference>
<sequence length="1414" mass="152123">MIAPNEARRPIRCARRRRRAGVRGTRERPLGGRLPGIITAFLTPHVASLRDSSTSVQPMAHFSCFPGASALSDFRQTRLLDALKQIDGDIVAVRGQYLHFVNAHEPLTADDEARIGALMHYGAPFEPAAEKGATETFVVLPRFGTVSPWASKATDIAQHCGLARVRRIERGIEFTVTLKAGILGVGAKKALAADARAAVAAALHDRMTESVVASRDDARHLFDELPAKPLATVDVLAHGRTALERANVELGLALADDEIDYLVDAFVKLERNPTDVELMMFAQANSEHCRHKIFNAQWTIDGQAQDMSLFAMIRNTEKMSPQGTIVAYSDNSSIMMGAQAERWFPRGANAGGEPGERYGRHTELTHTLMKVETHNHPTAISPFPGAATGAGGEIRDEGATGRGARPKAGLTGFTVSNLDLPGAREPWENARDAAQPLAARDANEPHAPYGRPDRIASPLSIMIDGPLGGAAFNNEFGRPNLGGYFRVYEQNVGGQVRGYHKPIMIAGGIGNISDAHTHKHDVPAGSLLIQIGGPGMRIGMGGGAASSMATGANTAELDFDSVQRGNPEIERRAQEVINGCWQLGEQNPILSIHDVGAGGLSNAFPEIVDGAGKGARFELRKVALEESGLSPREIWSNEAQERYVLAIAPADLPRFEAICARERCPFSVVGVATDERRLQLVDDEAAGAAEYPVDMPMEVLLGKPPRMHRDVKRVAVERAGVDVTGLSLADIARDVLKHPTVASKSFLITIGDRTVGGTSVRDQMVGPWQVPVADCAVTALDYAGFAGEAMTMAERTPLAVIDAPASGRMAVGEAITNIAAAPIASLDKLKLSANWMAACGTEGEDAKLFDTVKAIGMELCPALGIGIPVGKDSLSMKTKWDENGVAKEVVSPVSLIISAFAPVEDVRRHLTPQLRRVADVGASVLIAIDLGRGKHRLGGSILAQVTQQVGDDTPDVDDPEDLKRFFAAIQSLNARNLLLAYHDRSDGGLWATVCEMAFAGHAGVSLNVDMLTLDPQHESDYGDAKDWAKQTSGRREDRTIRALFSEELGAVVQVRAADRDAVLGALREQGLSACSHVIGAVNETDVIEVYRDAKKIYEAPRVELQRAWSEVSWRIARLRDNPACADAEYDALLDAGDPGLAPVLTFDPAEDIAAPFIATGARPRVAILREQGVNSHLETAYAFDRAGFDAHDVHMSDLLAGRATLADFAGAVACGGFSYGDVLGAGEGWAKTIRFNDKLADMFAAFFARPDTFALGICNGCQMMSSLASMIPGADAWPKFTRNKSEQFEARFSLVEVQGSPSIFFAGMEGSRIPVAVAHGEGYADFSQQGDQSRVAVAMRYVDHRGEATERYPFNPNGSPAGITSVTTADGRFTVLMPHMERVHRTVTMSWHPEGWGEASPWLRVFRNARRWIG</sequence>
<comment type="pathway">
    <text evidence="1 12">Purine metabolism; IMP biosynthesis via de novo pathway; 5-amino-1-(5-phospho-D-ribosyl)imidazole from N(2)-formyl-N(1)-(5-phospho-D-ribosyl)glycinamide: step 1/2.</text>
</comment>
<dbReference type="PANTHER" id="PTHR10099:SF1">
    <property type="entry name" value="PHOSPHORIBOSYLFORMYLGLYCINAMIDINE SYNTHASE"/>
    <property type="match status" value="1"/>
</dbReference>
<dbReference type="SMART" id="SM01211">
    <property type="entry name" value="GATase_5"/>
    <property type="match status" value="1"/>
</dbReference>
<feature type="active site" evidence="12">
    <location>
        <position position="1381"/>
    </location>
</feature>
<dbReference type="Pfam" id="PF22689">
    <property type="entry name" value="FGAR-AT_PurM_N-like"/>
    <property type="match status" value="1"/>
</dbReference>
<evidence type="ECO:0000256" key="3">
    <source>
        <dbReference type="ARBA" id="ARBA00022490"/>
    </source>
</evidence>
<dbReference type="CDD" id="cd02203">
    <property type="entry name" value="PurL_repeat1"/>
    <property type="match status" value="1"/>
</dbReference>
<dbReference type="InterPro" id="IPR041609">
    <property type="entry name" value="PurL_linker"/>
</dbReference>
<evidence type="ECO:0000256" key="7">
    <source>
        <dbReference type="ARBA" id="ARBA00022755"/>
    </source>
</evidence>
<feature type="binding site" evidence="12">
    <location>
        <position position="983"/>
    </location>
    <ligand>
        <name>Mg(2+)</name>
        <dbReference type="ChEBI" id="CHEBI:18420"/>
    </ligand>
</feature>